<dbReference type="InterPro" id="IPR051258">
    <property type="entry name" value="Diverse_Substrate_Transporter"/>
</dbReference>
<feature type="transmembrane region" description="Helical" evidence="7">
    <location>
        <begin position="54"/>
        <end position="78"/>
    </location>
</feature>
<name>A0A1Q9LGJ4_9PSEU</name>
<evidence type="ECO:0000256" key="5">
    <source>
        <dbReference type="ARBA" id="ARBA00022989"/>
    </source>
</evidence>
<organism evidence="9 10">
    <name type="scientific">Actinokineospora bangkokensis</name>
    <dbReference type="NCBI Taxonomy" id="1193682"/>
    <lineage>
        <taxon>Bacteria</taxon>
        <taxon>Bacillati</taxon>
        <taxon>Actinomycetota</taxon>
        <taxon>Actinomycetes</taxon>
        <taxon>Pseudonocardiales</taxon>
        <taxon>Pseudonocardiaceae</taxon>
        <taxon>Actinokineospora</taxon>
    </lineage>
</organism>
<dbReference type="InterPro" id="IPR000620">
    <property type="entry name" value="EamA_dom"/>
</dbReference>
<feature type="domain" description="EamA" evidence="8">
    <location>
        <begin position="165"/>
        <end position="295"/>
    </location>
</feature>
<evidence type="ECO:0000259" key="8">
    <source>
        <dbReference type="Pfam" id="PF00892"/>
    </source>
</evidence>
<dbReference type="PANTHER" id="PTHR42920">
    <property type="entry name" value="OS03G0707200 PROTEIN-RELATED"/>
    <property type="match status" value="1"/>
</dbReference>
<dbReference type="AlphaFoldDB" id="A0A1Q9LGJ4"/>
<evidence type="ECO:0000256" key="2">
    <source>
        <dbReference type="ARBA" id="ARBA00007362"/>
    </source>
</evidence>
<dbReference type="EMBL" id="MKQR01000026">
    <property type="protein sequence ID" value="OLR91069.1"/>
    <property type="molecule type" value="Genomic_DNA"/>
</dbReference>
<dbReference type="Proteomes" id="UP000186040">
    <property type="component" value="Unassembled WGS sequence"/>
</dbReference>
<evidence type="ECO:0000256" key="6">
    <source>
        <dbReference type="ARBA" id="ARBA00023136"/>
    </source>
</evidence>
<keyword evidence="10" id="KW-1185">Reference proteome</keyword>
<gene>
    <name evidence="9" type="ORF">BJP25_31525</name>
</gene>
<evidence type="ECO:0000313" key="10">
    <source>
        <dbReference type="Proteomes" id="UP000186040"/>
    </source>
</evidence>
<dbReference type="Pfam" id="PF00892">
    <property type="entry name" value="EamA"/>
    <property type="match status" value="1"/>
</dbReference>
<keyword evidence="4 7" id="KW-0812">Transmembrane</keyword>
<sequence length="304" mass="30461">MVVAQVDRAPRGFGARLGAWAAATPRKVGAVPPTVQVLLGIVSVQVGAALAKNLFSTAGALGVVTLRLVLAAAVLLLLWRPSVRVGKRAWGVVAAYGTVLAAMNLLFYLALERIPLGVAVTAEFLGPMALALAGSRRWLDAVWALLAATGVFLLARGGGGDLDLVGLLLAVAAGVCWAGYIVLGAALGRASADGSGLALAMAVGAVAVLPIGVASAGEALVTPWVLVVGLGVALMSSVVPYSLELEALRKIPPRVFGVLMSLEPAVAAVAGLVVLGEALAAAQWVAVCLVVGASVGATRYARGG</sequence>
<protein>
    <submittedName>
        <fullName evidence="9">Transporter</fullName>
    </submittedName>
</protein>
<keyword evidence="5 7" id="KW-1133">Transmembrane helix</keyword>
<accession>A0A1Q9LGJ4</accession>
<comment type="similarity">
    <text evidence="2">Belongs to the EamA transporter family.</text>
</comment>
<dbReference type="SUPFAM" id="SSF103481">
    <property type="entry name" value="Multidrug resistance efflux transporter EmrE"/>
    <property type="match status" value="1"/>
</dbReference>
<keyword evidence="6 7" id="KW-0472">Membrane</keyword>
<evidence type="ECO:0000256" key="1">
    <source>
        <dbReference type="ARBA" id="ARBA00004651"/>
    </source>
</evidence>
<dbReference type="PANTHER" id="PTHR42920:SF5">
    <property type="entry name" value="EAMA DOMAIN-CONTAINING PROTEIN"/>
    <property type="match status" value="1"/>
</dbReference>
<dbReference type="InterPro" id="IPR037185">
    <property type="entry name" value="EmrE-like"/>
</dbReference>
<dbReference type="GO" id="GO:0005886">
    <property type="term" value="C:plasma membrane"/>
    <property type="evidence" value="ECO:0007669"/>
    <property type="project" value="UniProtKB-SubCell"/>
</dbReference>
<reference evidence="9 10" key="1">
    <citation type="submission" date="2016-10" db="EMBL/GenBank/DDBJ databases">
        <title>The Draft Genome Sequence of Actinokineospora bangkokensis 44EHWT reveals the biosynthetic pathway of antifungal compounds Thailandins with unusual extender unit butylmalonyl-CoA.</title>
        <authorList>
            <person name="Greule A."/>
            <person name="Intra B."/>
            <person name="Flemming S."/>
            <person name="Rommel M.G."/>
            <person name="Panbangred W."/>
            <person name="Bechthold A."/>
        </authorList>
    </citation>
    <scope>NUCLEOTIDE SEQUENCE [LARGE SCALE GENOMIC DNA]</scope>
    <source>
        <strain evidence="9 10">44EHW</strain>
    </source>
</reference>
<evidence type="ECO:0000256" key="3">
    <source>
        <dbReference type="ARBA" id="ARBA00022475"/>
    </source>
</evidence>
<feature type="transmembrane region" description="Helical" evidence="7">
    <location>
        <begin position="281"/>
        <end position="301"/>
    </location>
</feature>
<feature type="transmembrane region" description="Helical" evidence="7">
    <location>
        <begin position="141"/>
        <end position="158"/>
    </location>
</feature>
<feature type="transmembrane region" description="Helical" evidence="7">
    <location>
        <begin position="164"/>
        <end position="185"/>
    </location>
</feature>
<evidence type="ECO:0000256" key="4">
    <source>
        <dbReference type="ARBA" id="ARBA00022692"/>
    </source>
</evidence>
<feature type="transmembrane region" description="Helical" evidence="7">
    <location>
        <begin position="197"/>
        <end position="217"/>
    </location>
</feature>
<feature type="transmembrane region" description="Helical" evidence="7">
    <location>
        <begin position="116"/>
        <end position="134"/>
    </location>
</feature>
<keyword evidence="3" id="KW-1003">Cell membrane</keyword>
<feature type="transmembrane region" description="Helical" evidence="7">
    <location>
        <begin position="90"/>
        <end position="110"/>
    </location>
</feature>
<proteinExistence type="inferred from homology"/>
<dbReference type="RefSeq" id="WP_075977736.1">
    <property type="nucleotide sequence ID" value="NZ_MKQR01000026.1"/>
</dbReference>
<feature type="transmembrane region" description="Helical" evidence="7">
    <location>
        <begin position="223"/>
        <end position="243"/>
    </location>
</feature>
<evidence type="ECO:0000256" key="7">
    <source>
        <dbReference type="SAM" id="Phobius"/>
    </source>
</evidence>
<feature type="transmembrane region" description="Helical" evidence="7">
    <location>
        <begin position="255"/>
        <end position="275"/>
    </location>
</feature>
<evidence type="ECO:0000313" key="9">
    <source>
        <dbReference type="EMBL" id="OLR91069.1"/>
    </source>
</evidence>
<dbReference type="OrthoDB" id="9815120at2"/>
<comment type="subcellular location">
    <subcellularLocation>
        <location evidence="1">Cell membrane</location>
        <topology evidence="1">Multi-pass membrane protein</topology>
    </subcellularLocation>
</comment>
<comment type="caution">
    <text evidence="9">The sequence shown here is derived from an EMBL/GenBank/DDBJ whole genome shotgun (WGS) entry which is preliminary data.</text>
</comment>